<sequence>MSIDSDAGPQGSDSTAASCNAPCTSTATPDPDSAASNASESADRAQQTQSGSGSLLTSLLSPFSSILHILPENKPGEVSTSEKKDAAQSQDSSIPQTNPSDTPKDPEPESTPEPYYTPKTTPTFKRLAKLRLSGTREKQLIRAAARAHNDPPPPPGLGVCCGSSCDPCVNELWRQERDTWRERWGDHAVEDKKDSELEW</sequence>
<reference evidence="2" key="2">
    <citation type="journal article" date="2023" name="IMA Fungus">
        <title>Comparative genomic study of the Penicillium genus elucidates a diverse pangenome and 15 lateral gene transfer events.</title>
        <authorList>
            <person name="Petersen C."/>
            <person name="Sorensen T."/>
            <person name="Nielsen M.R."/>
            <person name="Sondergaard T.E."/>
            <person name="Sorensen J.L."/>
            <person name="Fitzpatrick D.A."/>
            <person name="Frisvad J.C."/>
            <person name="Nielsen K.L."/>
        </authorList>
    </citation>
    <scope>NUCLEOTIDE SEQUENCE</scope>
    <source>
        <strain evidence="2">IBT 15544</strain>
    </source>
</reference>
<gene>
    <name evidence="2" type="ORF">N7498_002926</name>
</gene>
<evidence type="ECO:0000256" key="1">
    <source>
        <dbReference type="SAM" id="MobiDB-lite"/>
    </source>
</evidence>
<dbReference type="GeneID" id="83177289"/>
<keyword evidence="3" id="KW-1185">Reference proteome</keyword>
<feature type="compositionally biased region" description="Polar residues" evidence="1">
    <location>
        <begin position="87"/>
        <end position="101"/>
    </location>
</feature>
<evidence type="ECO:0000313" key="2">
    <source>
        <dbReference type="EMBL" id="KAJ5216519.1"/>
    </source>
</evidence>
<protein>
    <recommendedName>
        <fullName evidence="4">Oxidoreductase-like domain-containing protein</fullName>
    </recommendedName>
</protein>
<organism evidence="2 3">
    <name type="scientific">Penicillium cinerascens</name>
    <dbReference type="NCBI Taxonomy" id="70096"/>
    <lineage>
        <taxon>Eukaryota</taxon>
        <taxon>Fungi</taxon>
        <taxon>Dikarya</taxon>
        <taxon>Ascomycota</taxon>
        <taxon>Pezizomycotina</taxon>
        <taxon>Eurotiomycetes</taxon>
        <taxon>Eurotiomycetidae</taxon>
        <taxon>Eurotiales</taxon>
        <taxon>Aspergillaceae</taxon>
        <taxon>Penicillium</taxon>
    </lineage>
</organism>
<dbReference type="AlphaFoldDB" id="A0A9W9NCR1"/>
<reference evidence="2" key="1">
    <citation type="submission" date="2022-12" db="EMBL/GenBank/DDBJ databases">
        <authorList>
            <person name="Petersen C."/>
        </authorList>
    </citation>
    <scope>NUCLEOTIDE SEQUENCE</scope>
    <source>
        <strain evidence="2">IBT 15544</strain>
    </source>
</reference>
<name>A0A9W9NCR1_9EURO</name>
<dbReference type="OrthoDB" id="432685at2759"/>
<accession>A0A9W9NCR1</accession>
<feature type="region of interest" description="Disordered" evidence="1">
    <location>
        <begin position="71"/>
        <end position="123"/>
    </location>
</feature>
<comment type="caution">
    <text evidence="2">The sequence shown here is derived from an EMBL/GenBank/DDBJ whole genome shotgun (WGS) entry which is preliminary data.</text>
</comment>
<proteinExistence type="predicted"/>
<feature type="compositionally biased region" description="Polar residues" evidence="1">
    <location>
        <begin position="11"/>
        <end position="28"/>
    </location>
</feature>
<dbReference type="Proteomes" id="UP001150904">
    <property type="component" value="Unassembled WGS sequence"/>
</dbReference>
<feature type="region of interest" description="Disordered" evidence="1">
    <location>
        <begin position="1"/>
        <end position="57"/>
    </location>
</feature>
<feature type="compositionally biased region" description="Low complexity" evidence="1">
    <location>
        <begin position="112"/>
        <end position="123"/>
    </location>
</feature>
<dbReference type="EMBL" id="JAPQKR010000005">
    <property type="protein sequence ID" value="KAJ5216519.1"/>
    <property type="molecule type" value="Genomic_DNA"/>
</dbReference>
<evidence type="ECO:0008006" key="4">
    <source>
        <dbReference type="Google" id="ProtNLM"/>
    </source>
</evidence>
<dbReference type="RefSeq" id="XP_058312332.1">
    <property type="nucleotide sequence ID" value="XM_058449988.1"/>
</dbReference>
<evidence type="ECO:0000313" key="3">
    <source>
        <dbReference type="Proteomes" id="UP001150904"/>
    </source>
</evidence>